<comment type="caution">
    <text evidence="10">The sequence shown here is derived from an EMBL/GenBank/DDBJ whole genome shotgun (WGS) entry which is preliminary data.</text>
</comment>
<dbReference type="AlphaFoldDB" id="A0A8J3QQL1"/>
<feature type="compositionally biased region" description="Low complexity" evidence="7">
    <location>
        <begin position="874"/>
        <end position="883"/>
    </location>
</feature>
<feature type="region of interest" description="Disordered" evidence="7">
    <location>
        <begin position="1"/>
        <end position="24"/>
    </location>
</feature>
<dbReference type="SMART" id="SM00387">
    <property type="entry name" value="HATPase_c"/>
    <property type="match status" value="1"/>
</dbReference>
<comment type="catalytic activity">
    <reaction evidence="1">
        <text>ATP + protein L-histidine = ADP + protein N-phospho-L-histidine.</text>
        <dbReference type="EC" id="2.7.13.3"/>
    </reaction>
</comment>
<feature type="domain" description="Histidine kinase" evidence="9">
    <location>
        <begin position="573"/>
        <end position="678"/>
    </location>
</feature>
<dbReference type="EMBL" id="BONZ01000017">
    <property type="protein sequence ID" value="GIH13880.1"/>
    <property type="molecule type" value="Genomic_DNA"/>
</dbReference>
<dbReference type="InterPro" id="IPR003594">
    <property type="entry name" value="HATPase_dom"/>
</dbReference>
<feature type="transmembrane region" description="Helical" evidence="8">
    <location>
        <begin position="58"/>
        <end position="77"/>
    </location>
</feature>
<dbReference type="InterPro" id="IPR005467">
    <property type="entry name" value="His_kinase_dom"/>
</dbReference>
<keyword evidence="5" id="KW-0418">Kinase</keyword>
<dbReference type="PANTHER" id="PTHR44936:SF9">
    <property type="entry name" value="SENSOR PROTEIN CREC"/>
    <property type="match status" value="1"/>
</dbReference>
<dbReference type="Pfam" id="PF02518">
    <property type="entry name" value="HATPase_c"/>
    <property type="match status" value="1"/>
</dbReference>
<evidence type="ECO:0000313" key="10">
    <source>
        <dbReference type="EMBL" id="GIH13880.1"/>
    </source>
</evidence>
<keyword evidence="11" id="KW-1185">Reference proteome</keyword>
<dbReference type="GO" id="GO:0004673">
    <property type="term" value="F:protein histidine kinase activity"/>
    <property type="evidence" value="ECO:0007669"/>
    <property type="project" value="UniProtKB-EC"/>
</dbReference>
<sequence>MHGVSDKVSGDYAETPTGLGGEVATEENLGTGEAAPRAGRGHQVAVHTRTGGLHSIRLRLMLPIVLAAIGLVGLGAAQTDTAVHSALAAKRGEAVANTAIVALQVENELEQEIAEADRLRARGGAGAALLTAAQGQTDLAVTKFRQVSAQAREIAPNLAGVLNSAAGQLGTLEAVRAEVQKLGEDALSGNLYDDIRHAVLAVADALPTALADADLAATARAVAAIARAEYYGAQQRDLLHQVFLRGRFLPGEQAQLAELVGAQDERLAEFSRNATRQQQALYNREFSGPDVTSASAMRSAVLAPSPTPAALKADPDGWYITQSNLMREMHNVQLSLSHTLDQTSRERQAAAANQAMITGAATTALIGIAFGAALFFAVRTSRRLRRLRRAALTVAGVELPGTITSLTTAPDTSAVRGVLNTSAARADSLSVAGSDEIGEVGAALSTVHRQALRLAADQALMRLDIAGLFVALSRRGQTLVNRQLELIADFERMETDPDALGRLFQLDHLAARMRRNDENLLVLAGGEPGGRVMTAVPLIDVIRAASAEIEDYHRIEPVAVAEVAVAAPVVRDLIHLLAELLENATQYSPPSTRVGVSARRTVDTVTVTVFDEGIGIPAAQVTELNGRLSRTTMLTAELAGTMGLLVVSRLAARHQIAVELRSAGGGGTAALVALPIAILAPVPPPLARGEQPAGAHPAPYAVRAAQNSAGRAVTRAVGGFAPIVADPIPPLTRGPAAVAPASYAATGATPVSPIQYGAYPPEVPPPNGTGRANNGATGGPVNGTPNGAGGYPSAGGFSSAGGYPGAGGYPAAGAAGGYPAAGAAGGVDESMGLPRRRPGRLLVPGQLTDRTPPAPADDPSRPPDPDAIRARLSGLASGLAAAARHTDNPRPPA</sequence>
<keyword evidence="6" id="KW-0902">Two-component regulatory system</keyword>
<dbReference type="Gene3D" id="3.30.565.10">
    <property type="entry name" value="Histidine kinase-like ATPase, C-terminal domain"/>
    <property type="match status" value="1"/>
</dbReference>
<evidence type="ECO:0000256" key="7">
    <source>
        <dbReference type="SAM" id="MobiDB-lite"/>
    </source>
</evidence>
<dbReference type="Pfam" id="PF08376">
    <property type="entry name" value="NIT"/>
    <property type="match status" value="1"/>
</dbReference>
<dbReference type="PROSITE" id="PS50109">
    <property type="entry name" value="HIS_KIN"/>
    <property type="match status" value="1"/>
</dbReference>
<organism evidence="10 11">
    <name type="scientific">Rugosimonospora africana</name>
    <dbReference type="NCBI Taxonomy" id="556532"/>
    <lineage>
        <taxon>Bacteria</taxon>
        <taxon>Bacillati</taxon>
        <taxon>Actinomycetota</taxon>
        <taxon>Actinomycetes</taxon>
        <taxon>Micromonosporales</taxon>
        <taxon>Micromonosporaceae</taxon>
        <taxon>Rugosimonospora</taxon>
    </lineage>
</organism>
<feature type="region of interest" description="Disordered" evidence="7">
    <location>
        <begin position="761"/>
        <end position="787"/>
    </location>
</feature>
<keyword evidence="4" id="KW-0808">Transferase</keyword>
<dbReference type="GO" id="GO:0000160">
    <property type="term" value="P:phosphorelay signal transduction system"/>
    <property type="evidence" value="ECO:0007669"/>
    <property type="project" value="UniProtKB-KW"/>
</dbReference>
<reference evidence="10" key="1">
    <citation type="submission" date="2021-01" db="EMBL/GenBank/DDBJ databases">
        <title>Whole genome shotgun sequence of Rugosimonospora africana NBRC 104875.</title>
        <authorList>
            <person name="Komaki H."/>
            <person name="Tamura T."/>
        </authorList>
    </citation>
    <scope>NUCLEOTIDE SEQUENCE</scope>
    <source>
        <strain evidence="10">NBRC 104875</strain>
    </source>
</reference>
<feature type="region of interest" description="Disordered" evidence="7">
    <location>
        <begin position="829"/>
        <end position="869"/>
    </location>
</feature>
<dbReference type="PANTHER" id="PTHR44936">
    <property type="entry name" value="SENSOR PROTEIN CREC"/>
    <property type="match status" value="1"/>
</dbReference>
<feature type="compositionally biased region" description="Gly residues" evidence="7">
    <location>
        <begin position="776"/>
        <end position="787"/>
    </location>
</feature>
<feature type="region of interest" description="Disordered" evidence="7">
    <location>
        <begin position="874"/>
        <end position="893"/>
    </location>
</feature>
<evidence type="ECO:0000256" key="6">
    <source>
        <dbReference type="ARBA" id="ARBA00023012"/>
    </source>
</evidence>
<evidence type="ECO:0000313" key="11">
    <source>
        <dbReference type="Proteomes" id="UP000642748"/>
    </source>
</evidence>
<name>A0A8J3QQL1_9ACTN</name>
<dbReference type="SUPFAM" id="SSF55874">
    <property type="entry name" value="ATPase domain of HSP90 chaperone/DNA topoisomerase II/histidine kinase"/>
    <property type="match status" value="1"/>
</dbReference>
<keyword evidence="8" id="KW-0812">Transmembrane</keyword>
<keyword evidence="3" id="KW-0597">Phosphoprotein</keyword>
<evidence type="ECO:0000256" key="5">
    <source>
        <dbReference type="ARBA" id="ARBA00022777"/>
    </source>
</evidence>
<feature type="compositionally biased region" description="Basic and acidic residues" evidence="7">
    <location>
        <begin position="884"/>
        <end position="893"/>
    </location>
</feature>
<dbReference type="InterPro" id="IPR013587">
    <property type="entry name" value="Nitrate/nitrite_sensing"/>
</dbReference>
<feature type="transmembrane region" description="Helical" evidence="8">
    <location>
        <begin position="355"/>
        <end position="378"/>
    </location>
</feature>
<dbReference type="Proteomes" id="UP000642748">
    <property type="component" value="Unassembled WGS sequence"/>
</dbReference>
<keyword evidence="8" id="KW-1133">Transmembrane helix</keyword>
<evidence type="ECO:0000256" key="4">
    <source>
        <dbReference type="ARBA" id="ARBA00022679"/>
    </source>
</evidence>
<evidence type="ECO:0000259" key="9">
    <source>
        <dbReference type="PROSITE" id="PS50109"/>
    </source>
</evidence>
<proteinExistence type="predicted"/>
<gene>
    <name evidence="10" type="ORF">Raf01_20520</name>
</gene>
<evidence type="ECO:0000256" key="2">
    <source>
        <dbReference type="ARBA" id="ARBA00012438"/>
    </source>
</evidence>
<feature type="compositionally biased region" description="Low complexity" evidence="7">
    <location>
        <begin position="840"/>
        <end position="851"/>
    </location>
</feature>
<evidence type="ECO:0000256" key="1">
    <source>
        <dbReference type="ARBA" id="ARBA00000085"/>
    </source>
</evidence>
<dbReference type="EC" id="2.7.13.3" evidence="2"/>
<keyword evidence="8" id="KW-0472">Membrane</keyword>
<dbReference type="InterPro" id="IPR050980">
    <property type="entry name" value="2C_sensor_his_kinase"/>
</dbReference>
<evidence type="ECO:0000256" key="8">
    <source>
        <dbReference type="SAM" id="Phobius"/>
    </source>
</evidence>
<dbReference type="InterPro" id="IPR036890">
    <property type="entry name" value="HATPase_C_sf"/>
</dbReference>
<evidence type="ECO:0000256" key="3">
    <source>
        <dbReference type="ARBA" id="ARBA00022553"/>
    </source>
</evidence>
<feature type="compositionally biased region" description="Basic and acidic residues" evidence="7">
    <location>
        <begin position="858"/>
        <end position="869"/>
    </location>
</feature>
<accession>A0A8J3QQL1</accession>
<protein>
    <recommendedName>
        <fullName evidence="2">histidine kinase</fullName>
        <ecNumber evidence="2">2.7.13.3</ecNumber>
    </recommendedName>
</protein>